<keyword evidence="3" id="KW-1185">Reference proteome</keyword>
<organism evidence="3 4">
    <name type="scientific">Strongyloides papillosus</name>
    <name type="common">Intestinal threadworm</name>
    <dbReference type="NCBI Taxonomy" id="174720"/>
    <lineage>
        <taxon>Eukaryota</taxon>
        <taxon>Metazoa</taxon>
        <taxon>Ecdysozoa</taxon>
        <taxon>Nematoda</taxon>
        <taxon>Chromadorea</taxon>
        <taxon>Rhabditida</taxon>
        <taxon>Tylenchina</taxon>
        <taxon>Panagrolaimomorpha</taxon>
        <taxon>Strongyloidoidea</taxon>
        <taxon>Strongyloididae</taxon>
        <taxon>Strongyloides</taxon>
    </lineage>
</organism>
<evidence type="ECO:0000256" key="1">
    <source>
        <dbReference type="PROSITE-ProRule" id="PRU01211"/>
    </source>
</evidence>
<dbReference type="Proteomes" id="UP000046392">
    <property type="component" value="Unplaced"/>
</dbReference>
<evidence type="ECO:0000313" key="3">
    <source>
        <dbReference type="Proteomes" id="UP000046392"/>
    </source>
</evidence>
<dbReference type="PANTHER" id="PTHR10127:SF877">
    <property type="entry name" value="ZINC METALLOPROTEINASE NAS-34"/>
    <property type="match status" value="1"/>
</dbReference>
<dbReference type="GO" id="GO:0006508">
    <property type="term" value="P:proteolysis"/>
    <property type="evidence" value="ECO:0007669"/>
    <property type="project" value="InterPro"/>
</dbReference>
<comment type="caution">
    <text evidence="1">Lacks conserved residue(s) required for the propagation of feature annotation.</text>
</comment>
<protein>
    <submittedName>
        <fullName evidence="4">Astacin domain-containing protein</fullName>
    </submittedName>
</protein>
<reference evidence="4" key="1">
    <citation type="submission" date="2017-02" db="UniProtKB">
        <authorList>
            <consortium name="WormBaseParasite"/>
        </authorList>
    </citation>
    <scope>IDENTIFICATION</scope>
</reference>
<dbReference type="PANTHER" id="PTHR10127">
    <property type="entry name" value="DISCOIDIN, CUB, EGF, LAMININ , AND ZINC METALLOPROTEASE DOMAIN CONTAINING"/>
    <property type="match status" value="1"/>
</dbReference>
<dbReference type="PROSITE" id="PS51864">
    <property type="entry name" value="ASTACIN"/>
    <property type="match status" value="1"/>
</dbReference>
<dbReference type="SUPFAM" id="SSF55486">
    <property type="entry name" value="Metalloproteases ('zincins'), catalytic domain"/>
    <property type="match status" value="1"/>
</dbReference>
<evidence type="ECO:0000313" key="4">
    <source>
        <dbReference type="WBParaSite" id="SPAL_0000400300.1"/>
    </source>
</evidence>
<dbReference type="Gene3D" id="3.40.390.10">
    <property type="entry name" value="Collagenase (Catalytic Domain)"/>
    <property type="match status" value="2"/>
</dbReference>
<feature type="domain" description="Peptidase M12A" evidence="2">
    <location>
        <begin position="182"/>
        <end position="268"/>
    </location>
</feature>
<sequence length="268" mass="30814">MKIFFTKEFILLAIVTFFIKGRRRFEIRDETRKSLSDIKKNFEDTVVGLKGLNKLQRRLIGLQDRNETKDEDTKVVDESSKVNPDLCECDIILTENQINKLVNDVVQQVERKNIDVGDIESRARKSKIVKLSIMKDINKMWTSPIPYYVDTGVNATLVTAALKGIESETCIRFTKSTTPITGVYHEQSRPDRPACVTVLTGSIISEKEFNFVLNVKSFIKEYGIPYDFGSVMHCKRYDFLSNGNQTIVAIDQKYDKSMEQKNRLSFND</sequence>
<name>A0A0N5BDB7_STREA</name>
<accession>A0A0N5BDB7</accession>
<dbReference type="InterPro" id="IPR001506">
    <property type="entry name" value="Peptidase_M12A"/>
</dbReference>
<dbReference type="InterPro" id="IPR024079">
    <property type="entry name" value="MetalloPept_cat_dom_sf"/>
</dbReference>
<dbReference type="Pfam" id="PF01400">
    <property type="entry name" value="Astacin"/>
    <property type="match status" value="1"/>
</dbReference>
<proteinExistence type="predicted"/>
<dbReference type="WBParaSite" id="SPAL_0000400300.1">
    <property type="protein sequence ID" value="SPAL_0000400300.1"/>
    <property type="gene ID" value="SPAL_0000400300"/>
</dbReference>
<dbReference type="AlphaFoldDB" id="A0A0N5BDB7"/>
<evidence type="ECO:0000259" key="2">
    <source>
        <dbReference type="PROSITE" id="PS51864"/>
    </source>
</evidence>
<dbReference type="GO" id="GO:0004222">
    <property type="term" value="F:metalloendopeptidase activity"/>
    <property type="evidence" value="ECO:0007669"/>
    <property type="project" value="InterPro"/>
</dbReference>